<keyword evidence="8" id="KW-0812">Transmembrane</keyword>
<dbReference type="PANTHER" id="PTHR41533">
    <property type="entry name" value="L,D-TRANSPEPTIDASE HI_1667-RELATED"/>
    <property type="match status" value="1"/>
</dbReference>
<dbReference type="PANTHER" id="PTHR41533:SF2">
    <property type="entry name" value="BLR7131 PROTEIN"/>
    <property type="match status" value="1"/>
</dbReference>
<dbReference type="InterPro" id="IPR038063">
    <property type="entry name" value="Transpep_catalytic_dom"/>
</dbReference>
<keyword evidence="11" id="KW-1185">Reference proteome</keyword>
<sequence length="564" mass="63116">MHDHNRAGSFDRVFSNRQKDAQVKAETQKTSATVVIALAFLTLVLSLLYLLSQPAAAQSMAYKQAIAEAAAKDRDLAGFYQSTGYSPVWTRDDAIGQARRQALFRALETVEMHGLPAARYDTQTLMTTLQDARNTRDLGFAEVAMSKMFLRLSRDMQTGLLTPGDVVSNIKREVPYRDRQASLAKFQTGDPFDYFRTLAPQSNEYARLMKAKLQLETRVAEGGWGEKVSAKSLKPGATGPSVVALRNRLVRKGFMPRSVTQSYDRGIEAAVRSFQEQHGLEPDGIANKATLQAINVSAADRLKSVIVAMERERWLNFPGGKGERHILVNLTDFSARIMDNDHETFRTRAVIGMHKDGRRSPEFSDEMEHMVINPTWHVPRSIAVKEYLPKLRANPNALGHLRVVNSKGQTVSRGSANFAAYSARTFPFALKQPPSPRNALGLVKFMFPNKYNIYLHDTPHKDLFSREVRAYSHGCIRLADPFDFAYEILSKQEADPKAAFHNTLDTGKETYVHLDTHVPVHIIYRTAVSDAKGVVRFRSDVYGRDAKIWSALERAGVSLNAVQG</sequence>
<gene>
    <name evidence="10" type="ORF">RZS32_016285</name>
</gene>
<feature type="transmembrane region" description="Helical" evidence="8">
    <location>
        <begin position="32"/>
        <end position="51"/>
    </location>
</feature>
<feature type="active site" description="Nucleophile" evidence="7">
    <location>
        <position position="475"/>
    </location>
</feature>
<dbReference type="CDD" id="cd16913">
    <property type="entry name" value="YkuD_like"/>
    <property type="match status" value="1"/>
</dbReference>
<comment type="pathway">
    <text evidence="1 7">Cell wall biogenesis; peptidoglycan biosynthesis.</text>
</comment>
<feature type="active site" description="Proton donor/acceptor" evidence="7">
    <location>
        <position position="456"/>
    </location>
</feature>
<dbReference type="Gene3D" id="2.40.440.10">
    <property type="entry name" value="L,D-transpeptidase catalytic domain-like"/>
    <property type="match status" value="1"/>
</dbReference>
<dbReference type="SUPFAM" id="SSF141523">
    <property type="entry name" value="L,D-transpeptidase catalytic domain-like"/>
    <property type="match status" value="1"/>
</dbReference>
<evidence type="ECO:0000313" key="10">
    <source>
        <dbReference type="EMBL" id="WYK17927.1"/>
    </source>
</evidence>
<dbReference type="InterPro" id="IPR036366">
    <property type="entry name" value="PGBDSf"/>
</dbReference>
<dbReference type="InterPro" id="IPR036365">
    <property type="entry name" value="PGBD-like_sf"/>
</dbReference>
<dbReference type="Pfam" id="PF03734">
    <property type="entry name" value="YkuD"/>
    <property type="match status" value="1"/>
</dbReference>
<dbReference type="InterPro" id="IPR045380">
    <property type="entry name" value="LD_TPept_scaffold_dom"/>
</dbReference>
<evidence type="ECO:0000259" key="9">
    <source>
        <dbReference type="PROSITE" id="PS52029"/>
    </source>
</evidence>
<protein>
    <submittedName>
        <fullName evidence="10">L,D-transpeptidase family protein</fullName>
    </submittedName>
</protein>
<evidence type="ECO:0000256" key="3">
    <source>
        <dbReference type="ARBA" id="ARBA00022679"/>
    </source>
</evidence>
<evidence type="ECO:0000256" key="5">
    <source>
        <dbReference type="ARBA" id="ARBA00022984"/>
    </source>
</evidence>
<keyword evidence="6 7" id="KW-0961">Cell wall biogenesis/degradation</keyword>
<reference evidence="10 11" key="1">
    <citation type="submission" date="2024-02" db="EMBL/GenBank/DDBJ databases">
        <title>Roseovarius strain W115 nov., isolated from a marine algae.</title>
        <authorList>
            <person name="Lee M.W."/>
            <person name="Lee J.K."/>
            <person name="Kim J.M."/>
            <person name="Choi D.G."/>
            <person name="Baek J.H."/>
            <person name="Bayburt H."/>
            <person name="Jung J.J."/>
            <person name="Han D.M."/>
            <person name="Jeon C.O."/>
        </authorList>
    </citation>
    <scope>NUCLEOTIDE SEQUENCE [LARGE SCALE GENOMIC DNA]</scope>
    <source>
        <strain evidence="10 11">W115</strain>
    </source>
</reference>
<proteinExistence type="inferred from homology"/>
<dbReference type="RefSeq" id="WP_317054613.1">
    <property type="nucleotide sequence ID" value="NZ_CP146606.1"/>
</dbReference>
<dbReference type="InterPro" id="IPR002477">
    <property type="entry name" value="Peptidoglycan-bd-like"/>
</dbReference>
<name>A0ABZ2TE08_9RHOB</name>
<dbReference type="InterPro" id="IPR005490">
    <property type="entry name" value="LD_TPept_cat_dom"/>
</dbReference>
<keyword evidence="4 7" id="KW-0133">Cell shape</keyword>
<keyword evidence="3" id="KW-0808">Transferase</keyword>
<evidence type="ECO:0000256" key="4">
    <source>
        <dbReference type="ARBA" id="ARBA00022960"/>
    </source>
</evidence>
<keyword evidence="8" id="KW-1133">Transmembrane helix</keyword>
<evidence type="ECO:0000256" key="2">
    <source>
        <dbReference type="ARBA" id="ARBA00005992"/>
    </source>
</evidence>
<dbReference type="EMBL" id="CP146606">
    <property type="protein sequence ID" value="WYK17927.1"/>
    <property type="molecule type" value="Genomic_DNA"/>
</dbReference>
<dbReference type="InterPro" id="IPR052905">
    <property type="entry name" value="LD-transpeptidase_YkuD-like"/>
</dbReference>
<dbReference type="Pfam" id="PF20142">
    <property type="entry name" value="Scaffold"/>
    <property type="match status" value="1"/>
</dbReference>
<keyword evidence="5 7" id="KW-0573">Peptidoglycan synthesis</keyword>
<feature type="domain" description="L,D-TPase catalytic" evidence="9">
    <location>
        <begin position="324"/>
        <end position="500"/>
    </location>
</feature>
<dbReference type="PROSITE" id="PS52029">
    <property type="entry name" value="LD_TPASE"/>
    <property type="match status" value="1"/>
</dbReference>
<dbReference type="Proteomes" id="UP001281305">
    <property type="component" value="Chromosome"/>
</dbReference>
<dbReference type="Gene3D" id="1.10.101.10">
    <property type="entry name" value="PGBD-like superfamily/PGBD"/>
    <property type="match status" value="1"/>
</dbReference>
<dbReference type="SUPFAM" id="SSF47090">
    <property type="entry name" value="PGBD-like"/>
    <property type="match status" value="1"/>
</dbReference>
<keyword evidence="8" id="KW-0472">Membrane</keyword>
<organism evidence="10 11">
    <name type="scientific">Roseovarius rhodophyticola</name>
    <dbReference type="NCBI Taxonomy" id="3080827"/>
    <lineage>
        <taxon>Bacteria</taxon>
        <taxon>Pseudomonadati</taxon>
        <taxon>Pseudomonadota</taxon>
        <taxon>Alphaproteobacteria</taxon>
        <taxon>Rhodobacterales</taxon>
        <taxon>Roseobacteraceae</taxon>
        <taxon>Roseovarius</taxon>
    </lineage>
</organism>
<evidence type="ECO:0000313" key="11">
    <source>
        <dbReference type="Proteomes" id="UP001281305"/>
    </source>
</evidence>
<evidence type="ECO:0000256" key="1">
    <source>
        <dbReference type="ARBA" id="ARBA00004752"/>
    </source>
</evidence>
<evidence type="ECO:0000256" key="8">
    <source>
        <dbReference type="SAM" id="Phobius"/>
    </source>
</evidence>
<accession>A0ABZ2TE08</accession>
<dbReference type="Pfam" id="PF01471">
    <property type="entry name" value="PG_binding_1"/>
    <property type="match status" value="1"/>
</dbReference>
<evidence type="ECO:0000256" key="6">
    <source>
        <dbReference type="ARBA" id="ARBA00023316"/>
    </source>
</evidence>
<comment type="similarity">
    <text evidence="2">Belongs to the YkuD family.</text>
</comment>
<evidence type="ECO:0000256" key="7">
    <source>
        <dbReference type="PROSITE-ProRule" id="PRU01373"/>
    </source>
</evidence>